<dbReference type="InParanoid" id="W2S8T1"/>
<feature type="compositionally biased region" description="Polar residues" evidence="1">
    <location>
        <begin position="399"/>
        <end position="416"/>
    </location>
</feature>
<reference evidence="2 3" key="1">
    <citation type="submission" date="2013-03" db="EMBL/GenBank/DDBJ databases">
        <title>The Genome Sequence of Phialophora europaea CBS 101466.</title>
        <authorList>
            <consortium name="The Broad Institute Genomics Platform"/>
            <person name="Cuomo C."/>
            <person name="de Hoog S."/>
            <person name="Gorbushina A."/>
            <person name="Walker B."/>
            <person name="Young S.K."/>
            <person name="Zeng Q."/>
            <person name="Gargeya S."/>
            <person name="Fitzgerald M."/>
            <person name="Haas B."/>
            <person name="Abouelleil A."/>
            <person name="Allen A.W."/>
            <person name="Alvarado L."/>
            <person name="Arachchi H.M."/>
            <person name="Berlin A.M."/>
            <person name="Chapman S.B."/>
            <person name="Gainer-Dewar J."/>
            <person name="Goldberg J."/>
            <person name="Griggs A."/>
            <person name="Gujja S."/>
            <person name="Hansen M."/>
            <person name="Howarth C."/>
            <person name="Imamovic A."/>
            <person name="Ireland A."/>
            <person name="Larimer J."/>
            <person name="McCowan C."/>
            <person name="Murphy C."/>
            <person name="Pearson M."/>
            <person name="Poon T.W."/>
            <person name="Priest M."/>
            <person name="Roberts A."/>
            <person name="Saif S."/>
            <person name="Shea T."/>
            <person name="Sisk P."/>
            <person name="Sykes S."/>
            <person name="Wortman J."/>
            <person name="Nusbaum C."/>
            <person name="Birren B."/>
        </authorList>
    </citation>
    <scope>NUCLEOTIDE SEQUENCE [LARGE SCALE GENOMIC DNA]</scope>
    <source>
        <strain evidence="2 3">CBS 101466</strain>
    </source>
</reference>
<dbReference type="VEuPathDB" id="FungiDB:HMPREF1541_10013"/>
<dbReference type="RefSeq" id="XP_008712906.1">
    <property type="nucleotide sequence ID" value="XM_008714684.1"/>
</dbReference>
<feature type="region of interest" description="Disordered" evidence="1">
    <location>
        <begin position="153"/>
        <end position="198"/>
    </location>
</feature>
<evidence type="ECO:0000256" key="1">
    <source>
        <dbReference type="SAM" id="MobiDB-lite"/>
    </source>
</evidence>
<keyword evidence="3" id="KW-1185">Reference proteome</keyword>
<dbReference type="GeneID" id="19977352"/>
<feature type="region of interest" description="Disordered" evidence="1">
    <location>
        <begin position="437"/>
        <end position="499"/>
    </location>
</feature>
<feature type="region of interest" description="Disordered" evidence="1">
    <location>
        <begin position="589"/>
        <end position="641"/>
    </location>
</feature>
<accession>W2S8T1</accession>
<protein>
    <submittedName>
        <fullName evidence="2">Uncharacterized protein</fullName>
    </submittedName>
</protein>
<dbReference type="AlphaFoldDB" id="W2S8T1"/>
<feature type="compositionally biased region" description="Low complexity" evidence="1">
    <location>
        <begin position="551"/>
        <end position="561"/>
    </location>
</feature>
<dbReference type="Proteomes" id="UP000030752">
    <property type="component" value="Unassembled WGS sequence"/>
</dbReference>
<dbReference type="EMBL" id="KB822713">
    <property type="protein sequence ID" value="ETN45136.1"/>
    <property type="molecule type" value="Genomic_DNA"/>
</dbReference>
<name>W2S8T1_CYPE1</name>
<feature type="region of interest" description="Disordered" evidence="1">
    <location>
        <begin position="363"/>
        <end position="425"/>
    </location>
</feature>
<feature type="region of interest" description="Disordered" evidence="1">
    <location>
        <begin position="242"/>
        <end position="327"/>
    </location>
</feature>
<evidence type="ECO:0000313" key="3">
    <source>
        <dbReference type="Proteomes" id="UP000030752"/>
    </source>
</evidence>
<feature type="region of interest" description="Disordered" evidence="1">
    <location>
        <begin position="518"/>
        <end position="567"/>
    </location>
</feature>
<organism evidence="2 3">
    <name type="scientific">Cyphellophora europaea (strain CBS 101466)</name>
    <name type="common">Phialophora europaea</name>
    <dbReference type="NCBI Taxonomy" id="1220924"/>
    <lineage>
        <taxon>Eukaryota</taxon>
        <taxon>Fungi</taxon>
        <taxon>Dikarya</taxon>
        <taxon>Ascomycota</taxon>
        <taxon>Pezizomycotina</taxon>
        <taxon>Eurotiomycetes</taxon>
        <taxon>Chaetothyriomycetidae</taxon>
        <taxon>Chaetothyriales</taxon>
        <taxon>Cyphellophoraceae</taxon>
        <taxon>Cyphellophora</taxon>
    </lineage>
</organism>
<dbReference type="HOGENOM" id="CLU_412778_0_0_1"/>
<gene>
    <name evidence="2" type="ORF">HMPREF1541_10013</name>
</gene>
<feature type="compositionally biased region" description="Polar residues" evidence="1">
    <location>
        <begin position="304"/>
        <end position="327"/>
    </location>
</feature>
<proteinExistence type="predicted"/>
<sequence>MTKQVSDDEHIVGTTSAEAVDGTKVIAASLRDPGTEAIRCAKDTILEGCVTRELRRAEISLDHERLDLAVDHVRNARAYCKDFEATEQVWRLCRNMEALLRHWALQDKTVYLTEPTKTHSIPLPEAAAPFCAPSVRIDSDVSLFARLMREVQQRNGTPAPGSPVQESPQLPPPPARTSLDQEAGIRDPASSSSSGSFEGIDELLPRLKSSPLAQAPRLRPEPAVFELSTTNAAARISKWYDSHPRSPSLFKNSEVPSPRRHSFPIASPGLPPSPTSPRHERKRSLHIHLNVLAESEPRSRAETLASTDDSASNYSQKKSQGEMSTALSDTPALTKLVDDLQSNPFAARESAVAQIVRKLSLESPSALGPVDSSSVDNEHGDVLPPSPLRVAFGPEDLPTQLNQAPSLQPRSPASQNTPPPLPLQTHSRLTLSLQLGAGNAAGSPTRASPLRETSFFPESGPKVTRHKPPPLTRRAVPHSRLPRPMKQSSGPVTASNPAISSSAASWAPTYAFTLTSSPQAITTPPAKSFRPPPNPPLDTISQRRPLPGQYAANSSPSTPSTRARRNASIRVSKIAARFEHELRLGKPKTAGIDTPKVSRNVPKAQGSDMYKLSRSVPNAERPPWQIPGNQGRPPVATTAPQRPAGFARWASEMGERRLGAVRGAR</sequence>
<evidence type="ECO:0000313" key="2">
    <source>
        <dbReference type="EMBL" id="ETN45136.1"/>
    </source>
</evidence>